<dbReference type="AlphaFoldDB" id="A0A2Z5R461"/>
<dbReference type="NCBIfam" id="TIGR02185">
    <property type="entry name" value="Trep_Strep"/>
    <property type="match status" value="1"/>
</dbReference>
<dbReference type="KEGG" id="raj:RA11412_2020"/>
<dbReference type="Proteomes" id="UP000250241">
    <property type="component" value="Chromosome"/>
</dbReference>
<keyword evidence="2" id="KW-1185">Reference proteome</keyword>
<dbReference type="RefSeq" id="WP_128087855.1">
    <property type="nucleotide sequence ID" value="NZ_CBDEQU010000089.1"/>
</dbReference>
<evidence type="ECO:0000313" key="1">
    <source>
        <dbReference type="EMBL" id="BAV88319.1"/>
    </source>
</evidence>
<accession>A0A2Z5R461</accession>
<organism evidence="1 2">
    <name type="scientific">Rothia aeria</name>
    <dbReference type="NCBI Taxonomy" id="172042"/>
    <lineage>
        <taxon>Bacteria</taxon>
        <taxon>Bacillati</taxon>
        <taxon>Actinomycetota</taxon>
        <taxon>Actinomycetes</taxon>
        <taxon>Micrococcales</taxon>
        <taxon>Micrococcaceae</taxon>
        <taxon>Rothia</taxon>
    </lineage>
</organism>
<dbReference type="EMBL" id="AP017895">
    <property type="protein sequence ID" value="BAV88319.1"/>
    <property type="molecule type" value="Genomic_DNA"/>
</dbReference>
<evidence type="ECO:0000313" key="2">
    <source>
        <dbReference type="Proteomes" id="UP000250241"/>
    </source>
</evidence>
<name>A0A2Z5R461_9MICC</name>
<gene>
    <name evidence="1" type="ORF">RA11412_2020</name>
</gene>
<proteinExistence type="predicted"/>
<dbReference type="InterPro" id="IPR011733">
    <property type="entry name" value="CHP02185_IM"/>
</dbReference>
<reference evidence="1 2" key="1">
    <citation type="submission" date="2016-10" db="EMBL/GenBank/DDBJ databases">
        <title>Genome sequence of Rothia aeria strain JCM11412.</title>
        <authorList>
            <person name="Nambu T."/>
        </authorList>
    </citation>
    <scope>NUCLEOTIDE SEQUENCE [LARGE SCALE GENOMIC DNA]</scope>
    <source>
        <strain evidence="1 2">JCM 11412</strain>
    </source>
</reference>
<protein>
    <submittedName>
        <fullName evidence="1">Substrate-specific component BL0695</fullName>
    </submittedName>
</protein>
<sequence>MNTLKVRDLVNVGVFTVIYFIVTYATGMLGMFGPWMIPIAGAFALLLNGIVIMLYLSRVPKFGALTITGLLIGIVMSVGHSYWTIIMGILCGVIADLIQSKAGRAKTLEPRRGQLAYAVFSVWGVSPLIPVFYDADSYFSKIAESWSADYAADMRTIFQPWVIVVWAVVIFLIALIGAQLGIRSNRKHFERAGVIKTS</sequence>
<dbReference type="Pfam" id="PF09605">
    <property type="entry name" value="Trep_Strep"/>
    <property type="match status" value="1"/>
</dbReference>
<dbReference type="GeneID" id="93860643"/>